<protein>
    <recommendedName>
        <fullName evidence="2">histidine kinase</fullName>
        <ecNumber evidence="2">2.7.13.3</ecNumber>
    </recommendedName>
</protein>
<keyword evidence="9" id="KW-1185">Reference proteome</keyword>
<name>A0A160FL23_9BURK</name>
<evidence type="ECO:0000259" key="7">
    <source>
        <dbReference type="PROSITE" id="PS50109"/>
    </source>
</evidence>
<feature type="domain" description="Histidine kinase" evidence="7">
    <location>
        <begin position="417"/>
        <end position="599"/>
    </location>
</feature>
<dbReference type="AlphaFoldDB" id="A0A160FL23"/>
<keyword evidence="6" id="KW-1133">Transmembrane helix</keyword>
<dbReference type="InterPro" id="IPR050736">
    <property type="entry name" value="Sensor_HK_Regulatory"/>
</dbReference>
<evidence type="ECO:0000256" key="3">
    <source>
        <dbReference type="ARBA" id="ARBA00022679"/>
    </source>
</evidence>
<feature type="transmembrane region" description="Helical" evidence="6">
    <location>
        <begin position="267"/>
        <end position="289"/>
    </location>
</feature>
<dbReference type="Gene3D" id="3.30.565.10">
    <property type="entry name" value="Histidine kinase-like ATPase, C-terminal domain"/>
    <property type="match status" value="1"/>
</dbReference>
<dbReference type="GO" id="GO:0004673">
    <property type="term" value="F:protein histidine kinase activity"/>
    <property type="evidence" value="ECO:0007669"/>
    <property type="project" value="UniProtKB-EC"/>
</dbReference>
<dbReference type="Pfam" id="PF19443">
    <property type="entry name" value="DAHL"/>
    <property type="match status" value="1"/>
</dbReference>
<dbReference type="InterPro" id="IPR005467">
    <property type="entry name" value="His_kinase_dom"/>
</dbReference>
<evidence type="ECO:0000256" key="1">
    <source>
        <dbReference type="ARBA" id="ARBA00000085"/>
    </source>
</evidence>
<dbReference type="OrthoDB" id="149796at2"/>
<keyword evidence="6" id="KW-0472">Membrane</keyword>
<dbReference type="Pfam" id="PF02518">
    <property type="entry name" value="HATPase_c"/>
    <property type="match status" value="1"/>
</dbReference>
<keyword evidence="5" id="KW-0902">Two-component regulatory system</keyword>
<dbReference type="KEGG" id="buz:AYM40_12265"/>
<keyword evidence="6" id="KW-0812">Transmembrane</keyword>
<evidence type="ECO:0000256" key="5">
    <source>
        <dbReference type="ARBA" id="ARBA00023012"/>
    </source>
</evidence>
<dbReference type="EMBL" id="CP014578">
    <property type="protein sequence ID" value="ANB73052.1"/>
    <property type="molecule type" value="Genomic_DNA"/>
</dbReference>
<accession>A0A160FL23</accession>
<dbReference type="PROSITE" id="PS50109">
    <property type="entry name" value="HIS_KIN"/>
    <property type="match status" value="1"/>
</dbReference>
<reference evidence="8 9" key="1">
    <citation type="journal article" date="2016" name="Gene">
        <title>PacBio SMRT assembly of a complex multi-replicon genome reveals chlorocatechol degradative operon in a region of genome plasticity.</title>
        <authorList>
            <person name="Ricker N."/>
            <person name="Shen S.Y."/>
            <person name="Goordial J."/>
            <person name="Jin S."/>
            <person name="Fulthorpe R.R."/>
        </authorList>
    </citation>
    <scope>NUCLEOTIDE SEQUENCE [LARGE SCALE GENOMIC DNA]</scope>
    <source>
        <strain evidence="8 9">OLGA172</strain>
    </source>
</reference>
<comment type="catalytic activity">
    <reaction evidence="1">
        <text>ATP + protein L-histidine = ADP + protein N-phospho-L-histidine.</text>
        <dbReference type="EC" id="2.7.13.3"/>
    </reaction>
</comment>
<dbReference type="EC" id="2.7.13.3" evidence="2"/>
<dbReference type="Proteomes" id="UP000076852">
    <property type="component" value="Chromosome 1"/>
</dbReference>
<dbReference type="InterPro" id="IPR003594">
    <property type="entry name" value="HATPase_dom"/>
</dbReference>
<feature type="transmembrane region" description="Helical" evidence="6">
    <location>
        <begin position="12"/>
        <end position="31"/>
    </location>
</feature>
<proteinExistence type="predicted"/>
<dbReference type="PANTHER" id="PTHR43711:SF1">
    <property type="entry name" value="HISTIDINE KINASE 1"/>
    <property type="match status" value="1"/>
</dbReference>
<dbReference type="InterPro" id="IPR036890">
    <property type="entry name" value="HATPase_C_sf"/>
</dbReference>
<dbReference type="SMART" id="SM00387">
    <property type="entry name" value="HATPase_c"/>
    <property type="match status" value="1"/>
</dbReference>
<keyword evidence="3" id="KW-0808">Transferase</keyword>
<dbReference type="Gene3D" id="1.10.287.130">
    <property type="match status" value="1"/>
</dbReference>
<dbReference type="PANTHER" id="PTHR43711">
    <property type="entry name" value="TWO-COMPONENT HISTIDINE KINASE"/>
    <property type="match status" value="1"/>
</dbReference>
<gene>
    <name evidence="8" type="ORF">AYM40_12265</name>
</gene>
<evidence type="ECO:0000313" key="9">
    <source>
        <dbReference type="Proteomes" id="UP000076852"/>
    </source>
</evidence>
<dbReference type="InterPro" id="IPR004358">
    <property type="entry name" value="Sig_transdc_His_kin-like_C"/>
</dbReference>
<evidence type="ECO:0000256" key="6">
    <source>
        <dbReference type="SAM" id="Phobius"/>
    </source>
</evidence>
<keyword evidence="4 8" id="KW-0418">Kinase</keyword>
<dbReference type="InterPro" id="IPR045812">
    <property type="entry name" value="DAHL"/>
</dbReference>
<evidence type="ECO:0000256" key="4">
    <source>
        <dbReference type="ARBA" id="ARBA00022777"/>
    </source>
</evidence>
<sequence length="624" mass="68544">MTRTSRHWSRFLLTGMAIVIVVELALLYGVMHTRERSDFSESVAMLRRVKQLDAQWELDILNEKLGINMRADPASNPPTDLVDQWTRVQAVEASRNRDDSSAWIASAAAVSKALYEKAKLVEQFRFHNASLEIALNSFSTVEDRMRTSLREIKDTRRKQATKIATDVNAAVLGTMEYAHLASSERAGKVKGALDVLEGDADRLPIDLQSAVNILASSVRAVLREQPAVNATLNEIAAVPVAGRLDALTDILTRAQLHDNARDRRSKLFLMMFSAILAGLLLYVGSRLVLSYGVINRANKALHQSNASLEHRVQQRTRELQEAQSTLVATARQAGMAEIATNVLHNVGNVLNSINISADLISHKVRASKSQGLDKAVQMINEHSADLGDFITRDAKGRLLPAYLNQLTEALQSEKKGIVDELVQLTKSVDHIKEIVATQQTYAGVSSILEPVQVTDLIEDALRMQLGTLALHQIKIVKEYSQIPVLLLDKHRLLLILVNLISNAGHAFSRAVERTREITLSVDITDNEELRVRVKDDGEGIAPENITRIFEHGFTTRRDGHGFGLHSCALAAMEMRGTLTARSDGPGNGAVFTLRVPLHLTGDEGSVTGTVIQERFASGVDGSVG</sequence>
<evidence type="ECO:0000256" key="2">
    <source>
        <dbReference type="ARBA" id="ARBA00012438"/>
    </source>
</evidence>
<dbReference type="STRING" id="1804984.AYM40_12265"/>
<dbReference type="SUPFAM" id="SSF55874">
    <property type="entry name" value="ATPase domain of HSP90 chaperone/DNA topoisomerase II/histidine kinase"/>
    <property type="match status" value="1"/>
</dbReference>
<dbReference type="GO" id="GO:0000160">
    <property type="term" value="P:phosphorelay signal transduction system"/>
    <property type="evidence" value="ECO:0007669"/>
    <property type="project" value="UniProtKB-KW"/>
</dbReference>
<organism evidence="8 9">
    <name type="scientific">Paraburkholderia phytofirmans OLGA172</name>
    <dbReference type="NCBI Taxonomy" id="1417228"/>
    <lineage>
        <taxon>Bacteria</taxon>
        <taxon>Pseudomonadati</taxon>
        <taxon>Pseudomonadota</taxon>
        <taxon>Betaproteobacteria</taxon>
        <taxon>Burkholderiales</taxon>
        <taxon>Burkholderiaceae</taxon>
        <taxon>Paraburkholderia</taxon>
    </lineage>
</organism>
<evidence type="ECO:0000313" key="8">
    <source>
        <dbReference type="EMBL" id="ANB73052.1"/>
    </source>
</evidence>
<dbReference type="PRINTS" id="PR00344">
    <property type="entry name" value="BCTRLSENSOR"/>
</dbReference>